<dbReference type="InterPro" id="IPR005844">
    <property type="entry name" value="A-D-PHexomutase_a/b/a-I"/>
</dbReference>
<dbReference type="InterPro" id="IPR036900">
    <property type="entry name" value="A-D-PHexomutase_C_sf"/>
</dbReference>
<accession>A0A4Q0NUZ8</accession>
<evidence type="ECO:0000256" key="4">
    <source>
        <dbReference type="ARBA" id="ARBA00022723"/>
    </source>
</evidence>
<comment type="cofactor">
    <cofactor evidence="1">
        <name>Mg(2+)</name>
        <dbReference type="ChEBI" id="CHEBI:18420"/>
    </cofactor>
</comment>
<evidence type="ECO:0000256" key="1">
    <source>
        <dbReference type="ARBA" id="ARBA00001946"/>
    </source>
</evidence>
<dbReference type="GO" id="GO:0005975">
    <property type="term" value="P:carbohydrate metabolic process"/>
    <property type="evidence" value="ECO:0007669"/>
    <property type="project" value="InterPro"/>
</dbReference>
<dbReference type="PANTHER" id="PTHR45745">
    <property type="entry name" value="PHOSPHOMANNOMUTASE 45A"/>
    <property type="match status" value="1"/>
</dbReference>
<keyword evidence="12" id="KW-1185">Reference proteome</keyword>
<evidence type="ECO:0000256" key="2">
    <source>
        <dbReference type="ARBA" id="ARBA00010231"/>
    </source>
</evidence>
<dbReference type="InterPro" id="IPR005846">
    <property type="entry name" value="A-D-PHexomutase_a/b/a-III"/>
</dbReference>
<feature type="domain" description="Alpha-D-phosphohexomutase alpha/beta/alpha" evidence="8">
    <location>
        <begin position="45"/>
        <end position="182"/>
    </location>
</feature>
<evidence type="ECO:0000313" key="12">
    <source>
        <dbReference type="Proteomes" id="UP000289821"/>
    </source>
</evidence>
<dbReference type="Gene3D" id="3.30.310.50">
    <property type="entry name" value="Alpha-D-phosphohexomutase, C-terminal domain"/>
    <property type="match status" value="1"/>
</dbReference>
<keyword evidence="3" id="KW-0597">Phosphoprotein</keyword>
<comment type="similarity">
    <text evidence="2 7">Belongs to the phosphohexose mutase family.</text>
</comment>
<dbReference type="GO" id="GO:0008973">
    <property type="term" value="F:phosphopentomutase activity"/>
    <property type="evidence" value="ECO:0007669"/>
    <property type="project" value="TreeGrafter"/>
</dbReference>
<dbReference type="EMBL" id="QOVI01000003">
    <property type="protein sequence ID" value="RXG15551.1"/>
    <property type="molecule type" value="Genomic_DNA"/>
</dbReference>
<reference evidence="11 12" key="1">
    <citation type="submission" date="2018-07" db="EMBL/GenBank/DDBJ databases">
        <title>Leeuwenhoekiella genomics.</title>
        <authorList>
            <person name="Tahon G."/>
            <person name="Willems A."/>
        </authorList>
    </citation>
    <scope>NUCLEOTIDE SEQUENCE [LARGE SCALE GENOMIC DNA]</scope>
    <source>
        <strain evidence="11 12">R-50232</strain>
    </source>
</reference>
<dbReference type="Proteomes" id="UP000289821">
    <property type="component" value="Unassembled WGS sequence"/>
</dbReference>
<dbReference type="Gene3D" id="3.40.120.10">
    <property type="entry name" value="Alpha-D-Glucose-1,6-Bisphosphate, subunit A, domain 3"/>
    <property type="match status" value="3"/>
</dbReference>
<protein>
    <submittedName>
        <fullName evidence="11">Phosphoglucomutase</fullName>
    </submittedName>
</protein>
<evidence type="ECO:0000259" key="10">
    <source>
        <dbReference type="Pfam" id="PF02880"/>
    </source>
</evidence>
<dbReference type="PANTHER" id="PTHR45745:SF1">
    <property type="entry name" value="PHOSPHOGLUCOMUTASE 2B-RELATED"/>
    <property type="match status" value="1"/>
</dbReference>
<dbReference type="InterPro" id="IPR005845">
    <property type="entry name" value="A-D-PHexomutase_a/b/a-II"/>
</dbReference>
<dbReference type="InterPro" id="IPR016055">
    <property type="entry name" value="A-D-PHexomutase_a/b/a-I/II/III"/>
</dbReference>
<evidence type="ECO:0000256" key="5">
    <source>
        <dbReference type="ARBA" id="ARBA00022842"/>
    </source>
</evidence>
<feature type="domain" description="Alpha-D-phosphohexomutase alpha/beta/alpha" evidence="9">
    <location>
        <begin position="221"/>
        <end position="314"/>
    </location>
</feature>
<keyword evidence="6" id="KW-0413">Isomerase</keyword>
<feature type="domain" description="Alpha-D-phosphohexomutase alpha/beta/alpha" evidence="10">
    <location>
        <begin position="320"/>
        <end position="436"/>
    </location>
</feature>
<organism evidence="11 12">
    <name type="scientific">Leeuwenhoekiella aestuarii</name>
    <dbReference type="NCBI Taxonomy" id="2249426"/>
    <lineage>
        <taxon>Bacteria</taxon>
        <taxon>Pseudomonadati</taxon>
        <taxon>Bacteroidota</taxon>
        <taxon>Flavobacteriia</taxon>
        <taxon>Flavobacteriales</taxon>
        <taxon>Flavobacteriaceae</taxon>
        <taxon>Leeuwenhoekiella</taxon>
    </lineage>
</organism>
<evidence type="ECO:0000259" key="9">
    <source>
        <dbReference type="Pfam" id="PF02879"/>
    </source>
</evidence>
<sequence>MNPEINAKAEAWLSPTFDETTQKEVKKLIEQDSEELTESFYKNLEFGTGGMRGIMGVGTNRINKYTLGKNTQGLSNYLKEAFSGQTPKVAIAYDCRNNSKELAQVVADVFSANDIKVYLFSDLRPTPELSFAVKHLDCHCGIVLTASHNPPEYNGYKVYWQDGGQLVPPQDSEIVAEIESLDYSAVNFDAKKEHITYIDKDVDEAFIKASLENGSFSELDKHRDDVTIVFTPLHGTSVTIIPDVLEGAGYKNVQIVEEQRKPDGNFPTVKSPNPEEPEALKMALDLAEEKGADIVVGTDPDCDRLGIAVRDNSGKLVLLNGNQTMVVMTDFLLENYFANNEAKGNEFIGSTIVSTPMMETLAKSYDVECKLGLTGFKWIAKMIVDYPSQQFIGGGEESFGFMVGDFVRDKDAVTATLLACEIVTKAKSEGSSFFKKLQDLYVKHGFFKEDLTSLVKKGISGAEEIKQTMINLRENPLTTINGEKIVKIDDYASSKSLKVSTGESTDIDIPKANVLIYHTDQGSRIAARPSGTEPKIKFYISVNDNAESLDDLSKVEEKLDAKIAGVLKELGI</sequence>
<keyword evidence="4 7" id="KW-0479">Metal-binding</keyword>
<dbReference type="SUPFAM" id="SSF55957">
    <property type="entry name" value="Phosphoglucomutase, C-terminal domain"/>
    <property type="match status" value="1"/>
</dbReference>
<gene>
    <name evidence="11" type="ORF">DSM04_103440</name>
</gene>
<evidence type="ECO:0000313" key="11">
    <source>
        <dbReference type="EMBL" id="RXG15551.1"/>
    </source>
</evidence>
<dbReference type="OrthoDB" id="9806956at2"/>
<keyword evidence="5 7" id="KW-0460">Magnesium</keyword>
<dbReference type="Pfam" id="PF02879">
    <property type="entry name" value="PGM_PMM_II"/>
    <property type="match status" value="1"/>
</dbReference>
<name>A0A4Q0NUZ8_9FLAO</name>
<proteinExistence type="inferred from homology"/>
<dbReference type="RefSeq" id="WP_128761117.1">
    <property type="nucleotide sequence ID" value="NZ_QOVI01000003.1"/>
</dbReference>
<dbReference type="GO" id="GO:0006166">
    <property type="term" value="P:purine ribonucleoside salvage"/>
    <property type="evidence" value="ECO:0007669"/>
    <property type="project" value="TreeGrafter"/>
</dbReference>
<dbReference type="AlphaFoldDB" id="A0A4Q0NUZ8"/>
<dbReference type="GO" id="GO:0000287">
    <property type="term" value="F:magnesium ion binding"/>
    <property type="evidence" value="ECO:0007669"/>
    <property type="project" value="InterPro"/>
</dbReference>
<dbReference type="InterPro" id="IPR016066">
    <property type="entry name" value="A-D-PHexomutase_CS"/>
</dbReference>
<evidence type="ECO:0000256" key="7">
    <source>
        <dbReference type="RuleBase" id="RU004326"/>
    </source>
</evidence>
<evidence type="ECO:0000259" key="8">
    <source>
        <dbReference type="Pfam" id="PF02878"/>
    </source>
</evidence>
<evidence type="ECO:0000256" key="3">
    <source>
        <dbReference type="ARBA" id="ARBA00022553"/>
    </source>
</evidence>
<dbReference type="CDD" id="cd05799">
    <property type="entry name" value="PGM2"/>
    <property type="match status" value="1"/>
</dbReference>
<dbReference type="Pfam" id="PF02880">
    <property type="entry name" value="PGM_PMM_III"/>
    <property type="match status" value="1"/>
</dbReference>
<dbReference type="PROSITE" id="PS00710">
    <property type="entry name" value="PGM_PMM"/>
    <property type="match status" value="1"/>
</dbReference>
<evidence type="ECO:0000256" key="6">
    <source>
        <dbReference type="ARBA" id="ARBA00023235"/>
    </source>
</evidence>
<comment type="caution">
    <text evidence="11">The sequence shown here is derived from an EMBL/GenBank/DDBJ whole genome shotgun (WGS) entry which is preliminary data.</text>
</comment>
<dbReference type="Pfam" id="PF02878">
    <property type="entry name" value="PGM_PMM_I"/>
    <property type="match status" value="1"/>
</dbReference>
<dbReference type="SUPFAM" id="SSF53738">
    <property type="entry name" value="Phosphoglucomutase, first 3 domains"/>
    <property type="match status" value="3"/>
</dbReference>